<reference evidence="4" key="1">
    <citation type="submission" date="2020-03" db="EMBL/GenBank/DDBJ databases">
        <title>Complete genome sequence of sulfur-oxidizing bacterium skT11.</title>
        <authorList>
            <person name="Kanda M."/>
            <person name="Kojima H."/>
            <person name="Fukui M."/>
        </authorList>
    </citation>
    <scope>NUCLEOTIDE SEQUENCE [LARGE SCALE GENOMIC DNA]</scope>
    <source>
        <strain evidence="4">skT11</strain>
    </source>
</reference>
<evidence type="ECO:0000259" key="1">
    <source>
        <dbReference type="Pfam" id="PF09828"/>
    </source>
</evidence>
<evidence type="ECO:0000259" key="2">
    <source>
        <dbReference type="Pfam" id="PF20229"/>
    </source>
</evidence>
<keyword evidence="4" id="KW-1185">Reference proteome</keyword>
<feature type="domain" description="ChrB C-terminal" evidence="1">
    <location>
        <begin position="186"/>
        <end position="313"/>
    </location>
</feature>
<evidence type="ECO:0008006" key="5">
    <source>
        <dbReference type="Google" id="ProtNLM"/>
    </source>
</evidence>
<dbReference type="AlphaFoldDB" id="A0A6F8VDN8"/>
<protein>
    <recommendedName>
        <fullName evidence="5">Chromate resistance exported protein</fullName>
    </recommendedName>
</protein>
<evidence type="ECO:0000313" key="4">
    <source>
        <dbReference type="Proteomes" id="UP000502260"/>
    </source>
</evidence>
<evidence type="ECO:0000313" key="3">
    <source>
        <dbReference type="EMBL" id="BCB27933.1"/>
    </source>
</evidence>
<dbReference type="InterPro" id="IPR018634">
    <property type="entry name" value="ChrB_C"/>
</dbReference>
<dbReference type="KEGG" id="slac:SKTS_28190"/>
<dbReference type="Pfam" id="PF20229">
    <property type="entry name" value="ChrB_N"/>
    <property type="match status" value="1"/>
</dbReference>
<dbReference type="RefSeq" id="WP_244617350.1">
    <property type="nucleotide sequence ID" value="NZ_AP022853.1"/>
</dbReference>
<accession>A0A6F8VDN8</accession>
<dbReference type="Pfam" id="PF09828">
    <property type="entry name" value="ChrB_C"/>
    <property type="match status" value="1"/>
</dbReference>
<organism evidence="3 4">
    <name type="scientific">Sulfurimicrobium lacus</name>
    <dbReference type="NCBI Taxonomy" id="2715678"/>
    <lineage>
        <taxon>Bacteria</taxon>
        <taxon>Pseudomonadati</taxon>
        <taxon>Pseudomonadota</taxon>
        <taxon>Betaproteobacteria</taxon>
        <taxon>Nitrosomonadales</taxon>
        <taxon>Sulfuricellaceae</taxon>
        <taxon>Sulfurimicrobium</taxon>
    </lineage>
</organism>
<gene>
    <name evidence="3" type="ORF">SKTS_28190</name>
</gene>
<dbReference type="Proteomes" id="UP000502260">
    <property type="component" value="Chromosome"/>
</dbReference>
<dbReference type="EMBL" id="AP022853">
    <property type="protein sequence ID" value="BCB27933.1"/>
    <property type="molecule type" value="Genomic_DNA"/>
</dbReference>
<sequence>MRAFGTDKWLVIVLSLPTSNATVRTRVWRALKGLGCAVLRDGVYLLPAGRGLRQALRMYVEEVRQGGGSAFLLNVSSAAGEERAEFQGLFDRRAEYREVAEKIDAFKSGFASLDTVAGRRQLKALRRDLEAITAVDYFPDLTKEEVEDRLAEAETLFFASLSPGERRTVSGEIVPRERAAYLGRVWATRRHVWVDRLASAWLVRRFVDAEAHFVWLENPENCPPDAVGFDFDGAEFTHVGKHVTFEVLLAAFGLDKDPLLGRIAAVVHFLDAGGAAVAEAPGVEMVLSGLRRQCADDDALLARAMGVFDSMYAAGE</sequence>
<dbReference type="InterPro" id="IPR046858">
    <property type="entry name" value="ChrB_N"/>
</dbReference>
<name>A0A6F8VDN8_9PROT</name>
<proteinExistence type="predicted"/>
<feature type="domain" description="ChrB N-terminal" evidence="2">
    <location>
        <begin position="24"/>
        <end position="109"/>
    </location>
</feature>